<proteinExistence type="predicted"/>
<protein>
    <recommendedName>
        <fullName evidence="1">1-alkyl-2-acetylglycerophosphocholine esterase</fullName>
        <ecNumber evidence="1">3.1.1.47</ecNumber>
    </recommendedName>
</protein>
<name>A0A1J9QVT0_9PEZI</name>
<dbReference type="Gene3D" id="3.40.50.1820">
    <property type="entry name" value="alpha/beta hydrolase"/>
    <property type="match status" value="1"/>
</dbReference>
<dbReference type="GeneID" id="31015359"/>
<feature type="signal peptide" evidence="5">
    <location>
        <begin position="1"/>
        <end position="20"/>
    </location>
</feature>
<dbReference type="SUPFAM" id="SSF53474">
    <property type="entry name" value="alpha/beta-Hydrolases"/>
    <property type="match status" value="1"/>
</dbReference>
<keyword evidence="3" id="KW-0442">Lipid degradation</keyword>
<dbReference type="InterPro" id="IPR029058">
    <property type="entry name" value="AB_hydrolase_fold"/>
</dbReference>
<evidence type="ECO:0000256" key="5">
    <source>
        <dbReference type="SAM" id="SignalP"/>
    </source>
</evidence>
<dbReference type="EC" id="3.1.1.47" evidence="1"/>
<evidence type="ECO:0000256" key="4">
    <source>
        <dbReference type="ARBA" id="ARBA00023098"/>
    </source>
</evidence>
<keyword evidence="4" id="KW-0443">Lipid metabolism</keyword>
<dbReference type="EMBL" id="MNUE01000037">
    <property type="protein sequence ID" value="OJD32481.1"/>
    <property type="molecule type" value="Genomic_DNA"/>
</dbReference>
<evidence type="ECO:0000256" key="3">
    <source>
        <dbReference type="ARBA" id="ARBA00022963"/>
    </source>
</evidence>
<keyword evidence="5" id="KW-0732">Signal</keyword>
<dbReference type="Proteomes" id="UP000183809">
    <property type="component" value="Unassembled WGS sequence"/>
</dbReference>
<sequence length="363" mass="38393">MLLKLQPAILLSLLAREATTLSLGKFMVSHSTSFLTDHARLDPFSPTPQPRSVAISTFTPVSNNCTTFTEIPYMPPATAAFESSKLTTAYGLPPNLFANLSYAVASAACTTDDHTTNGHILFSPALGTTRHFYNLVAATLASTTGAAVTTIDHPFDADVVERPNGTLIHGIDIPDASIPLALATRADDMRYVLSALSPPAASCRATERLRRPLAVGHSLGGAAALLAGARFAGAVNIDGSVVVGNASAFPVVERPVLFVAHEGKNLSTDATWEGVWPRLQGWKGLLELEGSQHYTFSDLPVLVEGMGLSETELEGVLGTIAGGVAVESFVGVVKAFWEMVRGKLDGEGFKEAVEEYSAIEKIL</sequence>
<dbReference type="STRING" id="236234.A0A1J9QVT0"/>
<dbReference type="GO" id="GO:0016042">
    <property type="term" value="P:lipid catabolic process"/>
    <property type="evidence" value="ECO:0007669"/>
    <property type="project" value="UniProtKB-KW"/>
</dbReference>
<dbReference type="AlphaFoldDB" id="A0A1J9QVT0"/>
<evidence type="ECO:0000256" key="2">
    <source>
        <dbReference type="ARBA" id="ARBA00022801"/>
    </source>
</evidence>
<dbReference type="PANTHER" id="PTHR10272:SF14">
    <property type="entry name" value="PAF ACETYLHYDROLASE FAMILY PROTEIN"/>
    <property type="match status" value="1"/>
</dbReference>
<dbReference type="PANTHER" id="PTHR10272">
    <property type="entry name" value="PLATELET-ACTIVATING FACTOR ACETYLHYDROLASE"/>
    <property type="match status" value="1"/>
</dbReference>
<accession>A0A1J9QVT0</accession>
<keyword evidence="7" id="KW-1185">Reference proteome</keyword>
<reference evidence="6 7" key="1">
    <citation type="submission" date="2016-10" db="EMBL/GenBank/DDBJ databases">
        <title>Proteomics and genomics reveal pathogen-plant mechanisms compatible with a hemibiotrophic lifestyle of Diplodia corticola.</title>
        <authorList>
            <person name="Fernandes I."/>
            <person name="De Jonge R."/>
            <person name="Van De Peer Y."/>
            <person name="Devreese B."/>
            <person name="Alves A."/>
            <person name="Esteves A.C."/>
        </authorList>
    </citation>
    <scope>NUCLEOTIDE SEQUENCE [LARGE SCALE GENOMIC DNA]</scope>
    <source>
        <strain evidence="6 7">CBS 112549</strain>
    </source>
</reference>
<evidence type="ECO:0000313" key="7">
    <source>
        <dbReference type="Proteomes" id="UP000183809"/>
    </source>
</evidence>
<dbReference type="GO" id="GO:0003847">
    <property type="term" value="F:1-alkyl-2-acetylglycerophosphocholine esterase activity"/>
    <property type="evidence" value="ECO:0007669"/>
    <property type="project" value="UniProtKB-EC"/>
</dbReference>
<dbReference type="OrthoDB" id="2363873at2759"/>
<keyword evidence="2 6" id="KW-0378">Hydrolase</keyword>
<evidence type="ECO:0000256" key="1">
    <source>
        <dbReference type="ARBA" id="ARBA00013201"/>
    </source>
</evidence>
<gene>
    <name evidence="6" type="ORF">BKCO1_37000210</name>
</gene>
<comment type="caution">
    <text evidence="6">The sequence shown here is derived from an EMBL/GenBank/DDBJ whole genome shotgun (WGS) entry which is preliminary data.</text>
</comment>
<feature type="chain" id="PRO_5012136884" description="1-alkyl-2-acetylglycerophosphocholine esterase" evidence="5">
    <location>
        <begin position="21"/>
        <end position="363"/>
    </location>
</feature>
<evidence type="ECO:0000313" key="6">
    <source>
        <dbReference type="EMBL" id="OJD32481.1"/>
    </source>
</evidence>
<dbReference type="RefSeq" id="XP_020128741.1">
    <property type="nucleotide sequence ID" value="XM_020275098.1"/>
</dbReference>
<organism evidence="6 7">
    <name type="scientific">Diplodia corticola</name>
    <dbReference type="NCBI Taxonomy" id="236234"/>
    <lineage>
        <taxon>Eukaryota</taxon>
        <taxon>Fungi</taxon>
        <taxon>Dikarya</taxon>
        <taxon>Ascomycota</taxon>
        <taxon>Pezizomycotina</taxon>
        <taxon>Dothideomycetes</taxon>
        <taxon>Dothideomycetes incertae sedis</taxon>
        <taxon>Botryosphaeriales</taxon>
        <taxon>Botryosphaeriaceae</taxon>
        <taxon>Diplodia</taxon>
    </lineage>
</organism>